<dbReference type="EMBL" id="JACCBU010000001">
    <property type="protein sequence ID" value="NYE71499.1"/>
    <property type="molecule type" value="Genomic_DNA"/>
</dbReference>
<keyword evidence="2 3" id="KW-0560">Oxidoreductase</keyword>
<evidence type="ECO:0000313" key="3">
    <source>
        <dbReference type="EMBL" id="NYE71499.1"/>
    </source>
</evidence>
<dbReference type="RefSeq" id="WP_179751680.1">
    <property type="nucleotide sequence ID" value="NZ_JACCBU010000001.1"/>
</dbReference>
<dbReference type="PRINTS" id="PR00080">
    <property type="entry name" value="SDRFAMILY"/>
</dbReference>
<comment type="similarity">
    <text evidence="1">Belongs to the short-chain dehydrogenases/reductases (SDR) family.</text>
</comment>
<dbReference type="PRINTS" id="PR00081">
    <property type="entry name" value="GDHRDH"/>
</dbReference>
<dbReference type="EC" id="1.1.1.100" evidence="3"/>
<keyword evidence="4" id="KW-1185">Reference proteome</keyword>
<dbReference type="InterPro" id="IPR050259">
    <property type="entry name" value="SDR"/>
</dbReference>
<evidence type="ECO:0000256" key="1">
    <source>
        <dbReference type="ARBA" id="ARBA00006484"/>
    </source>
</evidence>
<dbReference type="Proteomes" id="UP000569914">
    <property type="component" value="Unassembled WGS sequence"/>
</dbReference>
<dbReference type="Gene3D" id="3.40.50.720">
    <property type="entry name" value="NAD(P)-binding Rossmann-like Domain"/>
    <property type="match status" value="1"/>
</dbReference>
<dbReference type="Pfam" id="PF13561">
    <property type="entry name" value="adh_short_C2"/>
    <property type="match status" value="1"/>
</dbReference>
<accession>A0A7Y9I731</accession>
<dbReference type="InterPro" id="IPR020904">
    <property type="entry name" value="Sc_DH/Rdtase_CS"/>
</dbReference>
<proteinExistence type="inferred from homology"/>
<dbReference type="InterPro" id="IPR002347">
    <property type="entry name" value="SDR_fam"/>
</dbReference>
<organism evidence="3 4">
    <name type="scientific">Microlunatus parietis</name>
    <dbReference type="NCBI Taxonomy" id="682979"/>
    <lineage>
        <taxon>Bacteria</taxon>
        <taxon>Bacillati</taxon>
        <taxon>Actinomycetota</taxon>
        <taxon>Actinomycetes</taxon>
        <taxon>Propionibacteriales</taxon>
        <taxon>Propionibacteriaceae</taxon>
        <taxon>Microlunatus</taxon>
    </lineage>
</organism>
<protein>
    <submittedName>
        <fullName evidence="3">3-oxoacyl-[acyl-carrier protein] reductase</fullName>
        <ecNumber evidence="3">1.1.1.100</ecNumber>
    </submittedName>
</protein>
<gene>
    <name evidence="3" type="ORF">BKA15_002828</name>
</gene>
<dbReference type="PANTHER" id="PTHR42879">
    <property type="entry name" value="3-OXOACYL-(ACYL-CARRIER-PROTEIN) REDUCTASE"/>
    <property type="match status" value="1"/>
</dbReference>
<dbReference type="FunFam" id="3.40.50.720:FF:000084">
    <property type="entry name" value="Short-chain dehydrogenase reductase"/>
    <property type="match status" value="1"/>
</dbReference>
<comment type="caution">
    <text evidence="3">The sequence shown here is derived from an EMBL/GenBank/DDBJ whole genome shotgun (WGS) entry which is preliminary data.</text>
</comment>
<dbReference type="CDD" id="cd05233">
    <property type="entry name" value="SDR_c"/>
    <property type="match status" value="1"/>
</dbReference>
<name>A0A7Y9I731_9ACTN</name>
<dbReference type="PROSITE" id="PS00061">
    <property type="entry name" value="ADH_SHORT"/>
    <property type="match status" value="1"/>
</dbReference>
<dbReference type="GO" id="GO:0004316">
    <property type="term" value="F:3-oxoacyl-[acyl-carrier-protein] reductase (NADPH) activity"/>
    <property type="evidence" value="ECO:0007669"/>
    <property type="project" value="UniProtKB-EC"/>
</dbReference>
<evidence type="ECO:0000256" key="2">
    <source>
        <dbReference type="ARBA" id="ARBA00023002"/>
    </source>
</evidence>
<dbReference type="GO" id="GO:0032787">
    <property type="term" value="P:monocarboxylic acid metabolic process"/>
    <property type="evidence" value="ECO:0007669"/>
    <property type="project" value="UniProtKB-ARBA"/>
</dbReference>
<reference evidence="3 4" key="1">
    <citation type="submission" date="2020-07" db="EMBL/GenBank/DDBJ databases">
        <title>Sequencing the genomes of 1000 actinobacteria strains.</title>
        <authorList>
            <person name="Klenk H.-P."/>
        </authorList>
    </citation>
    <scope>NUCLEOTIDE SEQUENCE [LARGE SCALE GENOMIC DNA]</scope>
    <source>
        <strain evidence="3 4">DSM 22083</strain>
    </source>
</reference>
<dbReference type="InterPro" id="IPR036291">
    <property type="entry name" value="NAD(P)-bd_dom_sf"/>
</dbReference>
<evidence type="ECO:0000313" key="4">
    <source>
        <dbReference type="Proteomes" id="UP000569914"/>
    </source>
</evidence>
<sequence length="256" mass="26351">MTFDHDRSSVDGQTAFVVGAGSGIGRGTALLLARHGMRVACVDRDGGPVSDLAGQIIAGGGEAIGQAADVTAPDSVQRAFAMTVAEFGQVHAVVNCAGIQGPMGRRSHEVDLAEFDAAVAVNLRGALVVSQAALPHLVEHGYGRIAHVASIAGKEGNPSMIGYSASKAGLIGLVKAMAKEYAADGITINALAPAVIRTAFLDEQPQQVIDYMTAKIPMGRVGTIEEVAEMINFMVSPACSFTTGFCFDASGGRATY</sequence>
<dbReference type="SUPFAM" id="SSF51735">
    <property type="entry name" value="NAD(P)-binding Rossmann-fold domains"/>
    <property type="match status" value="1"/>
</dbReference>
<dbReference type="AlphaFoldDB" id="A0A7Y9I731"/>
<dbReference type="PANTHER" id="PTHR42879:SF2">
    <property type="entry name" value="3-OXOACYL-[ACYL-CARRIER-PROTEIN] REDUCTASE FABG"/>
    <property type="match status" value="1"/>
</dbReference>